<evidence type="ECO:0000256" key="3">
    <source>
        <dbReference type="ARBA" id="ARBA00022723"/>
    </source>
</evidence>
<evidence type="ECO:0000256" key="1">
    <source>
        <dbReference type="ARBA" id="ARBA00022448"/>
    </source>
</evidence>
<feature type="domain" description="BFD-like [2Fe-2S]-binding" evidence="9">
    <location>
        <begin position="2"/>
        <end position="48"/>
    </location>
</feature>
<keyword evidence="11" id="KW-1185">Reference proteome</keyword>
<dbReference type="GO" id="GO:0051537">
    <property type="term" value="F:2 iron, 2 sulfur cluster binding"/>
    <property type="evidence" value="ECO:0007669"/>
    <property type="project" value="UniProtKB-KW"/>
</dbReference>
<dbReference type="EMBL" id="JANWOI010000004">
    <property type="protein sequence ID" value="MDA5194695.1"/>
    <property type="molecule type" value="Genomic_DNA"/>
</dbReference>
<evidence type="ECO:0000256" key="4">
    <source>
        <dbReference type="ARBA" id="ARBA00022982"/>
    </source>
</evidence>
<reference evidence="10" key="1">
    <citation type="submission" date="2022-08" db="EMBL/GenBank/DDBJ databases">
        <authorList>
            <person name="Vandamme P."/>
            <person name="Hettiarachchi A."/>
            <person name="Peeters C."/>
            <person name="Cnockaert M."/>
            <person name="Carlier A."/>
        </authorList>
    </citation>
    <scope>NUCLEOTIDE SEQUENCE</scope>
    <source>
        <strain evidence="10">LMG 31809</strain>
    </source>
</reference>
<comment type="similarity">
    <text evidence="8">Belongs to the Bfd family.</text>
</comment>
<sequence length="62" mass="6621">MYVCICNALSEKAVRSVAQREGGPSTTSEIFRCLGAAPQCGKCISHAMSVYHDERGRAASSQ</sequence>
<dbReference type="Proteomes" id="UP001141619">
    <property type="component" value="Unassembled WGS sequence"/>
</dbReference>
<evidence type="ECO:0000256" key="8">
    <source>
        <dbReference type="ARBA" id="ARBA00046332"/>
    </source>
</evidence>
<name>A0A9X3TZL7_9PROT</name>
<keyword evidence="5" id="KW-0408">Iron</keyword>
<evidence type="ECO:0000256" key="6">
    <source>
        <dbReference type="ARBA" id="ARBA00023014"/>
    </source>
</evidence>
<dbReference type="Gene3D" id="1.10.10.1100">
    <property type="entry name" value="BFD-like [2Fe-2S]-binding domain"/>
    <property type="match status" value="1"/>
</dbReference>
<proteinExistence type="inferred from homology"/>
<reference evidence="10" key="2">
    <citation type="journal article" date="2023" name="Syst. Appl. Microbiol.">
        <title>Govania unica gen. nov., sp. nov., a rare biosphere bacterium that represents a novel family in the class Alphaproteobacteria.</title>
        <authorList>
            <person name="Vandamme P."/>
            <person name="Peeters C."/>
            <person name="Hettiarachchi A."/>
            <person name="Cnockaert M."/>
            <person name="Carlier A."/>
        </authorList>
    </citation>
    <scope>NUCLEOTIDE SEQUENCE</scope>
    <source>
        <strain evidence="10">LMG 31809</strain>
    </source>
</reference>
<evidence type="ECO:0000259" key="9">
    <source>
        <dbReference type="Pfam" id="PF04324"/>
    </source>
</evidence>
<dbReference type="InterPro" id="IPR041854">
    <property type="entry name" value="BFD-like_2Fe2S-bd_dom_sf"/>
</dbReference>
<dbReference type="PANTHER" id="PTHR37424">
    <property type="entry name" value="BACTERIOFERRITIN-ASSOCIATED FERREDOXIN"/>
    <property type="match status" value="1"/>
</dbReference>
<dbReference type="RefSeq" id="WP_274944400.1">
    <property type="nucleotide sequence ID" value="NZ_JANWOI010000004.1"/>
</dbReference>
<dbReference type="PANTHER" id="PTHR37424:SF1">
    <property type="entry name" value="BACTERIOFERRITIN-ASSOCIATED FERREDOXIN"/>
    <property type="match status" value="1"/>
</dbReference>
<keyword evidence="1" id="KW-0813">Transport</keyword>
<protein>
    <recommendedName>
        <fullName evidence="7">Bacterioferritin-associated ferredoxin</fullName>
    </recommendedName>
</protein>
<evidence type="ECO:0000313" key="11">
    <source>
        <dbReference type="Proteomes" id="UP001141619"/>
    </source>
</evidence>
<gene>
    <name evidence="10" type="ORF">NYP16_12105</name>
</gene>
<evidence type="ECO:0000313" key="10">
    <source>
        <dbReference type="EMBL" id="MDA5194695.1"/>
    </source>
</evidence>
<evidence type="ECO:0000256" key="2">
    <source>
        <dbReference type="ARBA" id="ARBA00022714"/>
    </source>
</evidence>
<keyword evidence="2" id="KW-0001">2Fe-2S</keyword>
<accession>A0A9X3TZL7</accession>
<dbReference type="Pfam" id="PF04324">
    <property type="entry name" value="Fer2_BFD"/>
    <property type="match status" value="1"/>
</dbReference>
<dbReference type="InterPro" id="IPR052371">
    <property type="entry name" value="BFD-associated_ferredoxin"/>
</dbReference>
<keyword evidence="4" id="KW-0249">Electron transport</keyword>
<organism evidence="10 11">
    <name type="scientific">Govanella unica</name>
    <dbReference type="NCBI Taxonomy" id="2975056"/>
    <lineage>
        <taxon>Bacteria</taxon>
        <taxon>Pseudomonadati</taxon>
        <taxon>Pseudomonadota</taxon>
        <taxon>Alphaproteobacteria</taxon>
        <taxon>Emcibacterales</taxon>
        <taxon>Govanellaceae</taxon>
        <taxon>Govanella</taxon>
    </lineage>
</organism>
<dbReference type="AlphaFoldDB" id="A0A9X3TZL7"/>
<dbReference type="InterPro" id="IPR007419">
    <property type="entry name" value="BFD-like_2Fe2S-bd_dom"/>
</dbReference>
<evidence type="ECO:0000256" key="7">
    <source>
        <dbReference type="ARBA" id="ARBA00039386"/>
    </source>
</evidence>
<evidence type="ECO:0000256" key="5">
    <source>
        <dbReference type="ARBA" id="ARBA00023004"/>
    </source>
</evidence>
<keyword evidence="3" id="KW-0479">Metal-binding</keyword>
<dbReference type="GO" id="GO:0046872">
    <property type="term" value="F:metal ion binding"/>
    <property type="evidence" value="ECO:0007669"/>
    <property type="project" value="UniProtKB-KW"/>
</dbReference>
<comment type="caution">
    <text evidence="10">The sequence shown here is derived from an EMBL/GenBank/DDBJ whole genome shotgun (WGS) entry which is preliminary data.</text>
</comment>
<keyword evidence="6" id="KW-0411">Iron-sulfur</keyword>